<evidence type="ECO:0000313" key="2">
    <source>
        <dbReference type="Proteomes" id="UP001576774"/>
    </source>
</evidence>
<sequence>MYYDFDEFDEENISDIKSIADFQRIVEWCVTLALTHPTKGAIASPAQPLPYNLNKY</sequence>
<name>A0ABV4X3V5_9CYAN</name>
<comment type="caution">
    <text evidence="1">The sequence shown here is derived from an EMBL/GenBank/DDBJ whole genome shotgun (WGS) entry which is preliminary data.</text>
</comment>
<keyword evidence="2" id="KW-1185">Reference proteome</keyword>
<gene>
    <name evidence="1" type="ORF">ACE1CC_11320</name>
</gene>
<protein>
    <submittedName>
        <fullName evidence="1">Uncharacterized protein</fullName>
    </submittedName>
</protein>
<dbReference type="RefSeq" id="WP_413270562.1">
    <property type="nucleotide sequence ID" value="NZ_JBHFNQ010000090.1"/>
</dbReference>
<dbReference type="Proteomes" id="UP001576774">
    <property type="component" value="Unassembled WGS sequence"/>
</dbReference>
<reference evidence="1 2" key="1">
    <citation type="submission" date="2024-09" db="EMBL/GenBank/DDBJ databases">
        <title>Floridaenema gen nov. (Aerosakkonemataceae, Aerosakkonematales ord. nov., Cyanobacteria) from benthic tropical and subtropical fresh waters, with the description of four new species.</title>
        <authorList>
            <person name="Moretto J.A."/>
            <person name="Berthold D.E."/>
            <person name="Lefler F.W."/>
            <person name="Huang I.-S."/>
            <person name="Laughinghouse H. IV."/>
        </authorList>
    </citation>
    <scope>NUCLEOTIDE SEQUENCE [LARGE SCALE GENOMIC DNA]</scope>
    <source>
        <strain evidence="1 2">BLCC-F46</strain>
    </source>
</reference>
<organism evidence="1 2">
    <name type="scientific">Floridaenema aerugineum BLCC-F46</name>
    <dbReference type="NCBI Taxonomy" id="3153654"/>
    <lineage>
        <taxon>Bacteria</taxon>
        <taxon>Bacillati</taxon>
        <taxon>Cyanobacteriota</taxon>
        <taxon>Cyanophyceae</taxon>
        <taxon>Oscillatoriophycideae</taxon>
        <taxon>Aerosakkonematales</taxon>
        <taxon>Aerosakkonemataceae</taxon>
        <taxon>Floridanema</taxon>
        <taxon>Floridanema aerugineum</taxon>
    </lineage>
</organism>
<proteinExistence type="predicted"/>
<accession>A0ABV4X3V5</accession>
<dbReference type="EMBL" id="JBHFNQ010000090">
    <property type="protein sequence ID" value="MFB2877463.1"/>
    <property type="molecule type" value="Genomic_DNA"/>
</dbReference>
<evidence type="ECO:0000313" key="1">
    <source>
        <dbReference type="EMBL" id="MFB2877463.1"/>
    </source>
</evidence>